<feature type="transmembrane region" description="Helical" evidence="3">
    <location>
        <begin position="30"/>
        <end position="49"/>
    </location>
</feature>
<keyword evidence="3" id="KW-1133">Transmembrane helix</keyword>
<accession>A0A926S4F9</accession>
<dbReference type="SUPFAM" id="SSF52540">
    <property type="entry name" value="P-loop containing nucleoside triphosphate hydrolases"/>
    <property type="match status" value="1"/>
</dbReference>
<feature type="coiled-coil region" evidence="1">
    <location>
        <begin position="322"/>
        <end position="402"/>
    </location>
</feature>
<evidence type="ECO:0000256" key="3">
    <source>
        <dbReference type="SAM" id="Phobius"/>
    </source>
</evidence>
<dbReference type="GO" id="GO:0005886">
    <property type="term" value="C:plasma membrane"/>
    <property type="evidence" value="ECO:0007669"/>
    <property type="project" value="TreeGrafter"/>
</dbReference>
<proteinExistence type="predicted"/>
<dbReference type="PANTHER" id="PTHR32309:SF13">
    <property type="entry name" value="FERRIC ENTEROBACTIN TRANSPORT PROTEIN FEPE"/>
    <property type="match status" value="1"/>
</dbReference>
<comment type="caution">
    <text evidence="4">The sequence shown here is derived from an EMBL/GenBank/DDBJ whole genome shotgun (WGS) entry which is preliminary data.</text>
</comment>
<dbReference type="InterPro" id="IPR050445">
    <property type="entry name" value="Bact_polysacc_biosynth/exp"/>
</dbReference>
<dbReference type="InterPro" id="IPR027417">
    <property type="entry name" value="P-loop_NTPase"/>
</dbReference>
<protein>
    <submittedName>
        <fullName evidence="4">Succinoglycan transporter</fullName>
    </submittedName>
</protein>
<keyword evidence="3" id="KW-0472">Membrane</keyword>
<feature type="coiled-coil region" evidence="1">
    <location>
        <begin position="211"/>
        <end position="275"/>
    </location>
</feature>
<dbReference type="GO" id="GO:0004713">
    <property type="term" value="F:protein tyrosine kinase activity"/>
    <property type="evidence" value="ECO:0007669"/>
    <property type="project" value="TreeGrafter"/>
</dbReference>
<organism evidence="4 5">
    <name type="scientific">Roseibium aggregatum</name>
    <dbReference type="NCBI Taxonomy" id="187304"/>
    <lineage>
        <taxon>Bacteria</taxon>
        <taxon>Pseudomonadati</taxon>
        <taxon>Pseudomonadota</taxon>
        <taxon>Alphaproteobacteria</taxon>
        <taxon>Hyphomicrobiales</taxon>
        <taxon>Stappiaceae</taxon>
        <taxon>Roseibium</taxon>
    </lineage>
</organism>
<name>A0A926S4F9_9HYPH</name>
<dbReference type="Proteomes" id="UP000598467">
    <property type="component" value="Unassembled WGS sequence"/>
</dbReference>
<dbReference type="EMBL" id="JABFCZ010000002">
    <property type="protein sequence ID" value="MBD1545050.1"/>
    <property type="molecule type" value="Genomic_DNA"/>
</dbReference>
<feature type="compositionally biased region" description="Basic residues" evidence="2">
    <location>
        <begin position="752"/>
        <end position="764"/>
    </location>
</feature>
<evidence type="ECO:0000256" key="2">
    <source>
        <dbReference type="SAM" id="MobiDB-lite"/>
    </source>
</evidence>
<feature type="region of interest" description="Disordered" evidence="2">
    <location>
        <begin position="742"/>
        <end position="764"/>
    </location>
</feature>
<dbReference type="RefSeq" id="WP_190289711.1">
    <property type="nucleotide sequence ID" value="NZ_JABFCZ010000002.1"/>
</dbReference>
<sequence>MNATRPAVPSDDMALDLSRLMQAIGGALRWLLPLVLIVAGGFFLALQLVPSKYKGEAKVLIESTDGKFPGATRGVEEERALLDAEGISSQVQLLMSADLARRVAKRLDLSSVPEFKAAIAGSALNDLLSLIGLSSDTARSSVEEKVLKHYYENLQIYRLEGSRVIAVEYSAQDPELAAAVANTILDEYIALQASAKRETTEVAATAMEPQIQQLQREVQAARKAVADYRSRADLLVGKDNLTLNQQQLADISSKYSAAQAKKAEAQAKADQLRGLLKSGGSLDTASDVLNSQLIQRLREQEVAIQSKIAELSITLLPNHPQLKALNSQLAGYKKQIRSEVRKVLAGLENDAKVSDQQAAALEKRLKELKTAAASSNADQVKLSELEREANAKASQLDTLMSSFREADMRLRAQALPADARIISRASIPVEPYAPKVLAITIISALVTFVLGCAYVILREFLSGNVLYPVEEEGNARLRPTQVQMPGANWNGRYETGGSPAYSMTGSFSGFDAPPAARAEPQPDVVERELPLRRSRQGRNSGPAQARSRTDYDRDIAPDWVADTGYDEDWDAEPAGMPEAAAPIEGRTVVLSVDQAEASQALALDLARKASEAGDAVLFLEVFPEADDPRAAPGFSDLVAGVSAFSKVIYRDSVSGVHIIEAGRLPIDDQAARSARFGKALEAVFRTYDTVVVNLGTIDGTLASARLLGYADRILVTSAGGDYGQELNSAANLLAHNTGAPVEVVKPANGKPSGKKSRRGAGRAA</sequence>
<reference evidence="4" key="1">
    <citation type="submission" date="2020-05" db="EMBL/GenBank/DDBJ databases">
        <title>Identification of trans-AT polyketide cluster in two marine bacteria, producers of a novel glutaramide-containing polyketide sesbanimide D and analogs.</title>
        <authorList>
            <person name="Kacar D."/>
            <person name="Rodriguez P."/>
            <person name="Canedo L."/>
            <person name="Gonzalez E."/>
            <person name="Galan B."/>
            <person name="De La Calle F."/>
            <person name="Garcia J.L."/>
        </authorList>
    </citation>
    <scope>NUCLEOTIDE SEQUENCE</scope>
    <source>
        <strain evidence="4">PHM038</strain>
    </source>
</reference>
<evidence type="ECO:0000313" key="4">
    <source>
        <dbReference type="EMBL" id="MBD1545050.1"/>
    </source>
</evidence>
<feature type="region of interest" description="Disordered" evidence="2">
    <location>
        <begin position="504"/>
        <end position="553"/>
    </location>
</feature>
<gene>
    <name evidence="4" type="ORF">HK439_02150</name>
</gene>
<keyword evidence="3" id="KW-0812">Transmembrane</keyword>
<dbReference type="Gene3D" id="3.40.50.300">
    <property type="entry name" value="P-loop containing nucleotide triphosphate hydrolases"/>
    <property type="match status" value="1"/>
</dbReference>
<evidence type="ECO:0000313" key="5">
    <source>
        <dbReference type="Proteomes" id="UP000598467"/>
    </source>
</evidence>
<evidence type="ECO:0000256" key="1">
    <source>
        <dbReference type="SAM" id="Coils"/>
    </source>
</evidence>
<dbReference type="PANTHER" id="PTHR32309">
    <property type="entry name" value="TYROSINE-PROTEIN KINASE"/>
    <property type="match status" value="1"/>
</dbReference>
<keyword evidence="1" id="KW-0175">Coiled coil</keyword>
<dbReference type="AlphaFoldDB" id="A0A926S4F9"/>